<dbReference type="GO" id="GO:0004715">
    <property type="term" value="F:non-membrane spanning protein tyrosine kinase activity"/>
    <property type="evidence" value="ECO:0007669"/>
    <property type="project" value="UniProtKB-EC"/>
</dbReference>
<keyword evidence="7 10" id="KW-0472">Membrane</keyword>
<feature type="coiled-coil region" evidence="8">
    <location>
        <begin position="329"/>
        <end position="389"/>
    </location>
</feature>
<keyword evidence="13" id="KW-0808">Transferase</keyword>
<dbReference type="EMBL" id="JACRDE010000501">
    <property type="protein sequence ID" value="MBI5251631.1"/>
    <property type="molecule type" value="Genomic_DNA"/>
</dbReference>
<evidence type="ECO:0000259" key="11">
    <source>
        <dbReference type="Pfam" id="PF02706"/>
    </source>
</evidence>
<dbReference type="InterPro" id="IPR033756">
    <property type="entry name" value="YlxH/NBP35"/>
</dbReference>
<dbReference type="InterPro" id="IPR005702">
    <property type="entry name" value="Wzc-like_C"/>
</dbReference>
<dbReference type="PANTHER" id="PTHR32309">
    <property type="entry name" value="TYROSINE-PROTEIN KINASE"/>
    <property type="match status" value="1"/>
</dbReference>
<dbReference type="GO" id="GO:0005886">
    <property type="term" value="C:plasma membrane"/>
    <property type="evidence" value="ECO:0007669"/>
    <property type="project" value="UniProtKB-SubCell"/>
</dbReference>
<evidence type="ECO:0000256" key="9">
    <source>
        <dbReference type="SAM" id="MobiDB-lite"/>
    </source>
</evidence>
<evidence type="ECO:0000313" key="14">
    <source>
        <dbReference type="Proteomes" id="UP000807825"/>
    </source>
</evidence>
<feature type="compositionally biased region" description="Polar residues" evidence="9">
    <location>
        <begin position="1"/>
        <end position="10"/>
    </location>
</feature>
<proteinExistence type="predicted"/>
<evidence type="ECO:0000256" key="2">
    <source>
        <dbReference type="ARBA" id="ARBA00022475"/>
    </source>
</evidence>
<reference evidence="13" key="1">
    <citation type="submission" date="2020-07" db="EMBL/GenBank/DDBJ databases">
        <title>Huge and variable diversity of episymbiotic CPR bacteria and DPANN archaea in groundwater ecosystems.</title>
        <authorList>
            <person name="He C.Y."/>
            <person name="Keren R."/>
            <person name="Whittaker M."/>
            <person name="Farag I.F."/>
            <person name="Doudna J."/>
            <person name="Cate J.H.D."/>
            <person name="Banfield J.F."/>
        </authorList>
    </citation>
    <scope>NUCLEOTIDE SEQUENCE</scope>
    <source>
        <strain evidence="13">NC_groundwater_1664_Pr3_B-0.1um_52_9</strain>
    </source>
</reference>
<dbReference type="CDD" id="cd05387">
    <property type="entry name" value="BY-kinase"/>
    <property type="match status" value="1"/>
</dbReference>
<evidence type="ECO:0000256" key="1">
    <source>
        <dbReference type="ARBA" id="ARBA00004651"/>
    </source>
</evidence>
<comment type="caution">
    <text evidence="13">The sequence shown here is derived from an EMBL/GenBank/DDBJ whole genome shotgun (WGS) entry which is preliminary data.</text>
</comment>
<sequence length="780" mass="86827">MESRNPTSDDPITVTMGRDRAPVGYHPRMVSEPQSPRGTEYHDYDEEPEKTIKDYIRVIYKRKRIVAIVFLAVVALTAVYTFTRVPIYRATATLEFDKENANSINNIGESLAPNWTQAEFFATQSGILKSRSMGEALQDKLDLSNSLEFKPEDPSFTSQLINRMSSLFSPQSKPVLSSDRTKRDALAKATMDRISVKRESNSRLLNLSMDAKNPEFARKMLENYIEIYLDQNLRKRRVISQEAVAWLRGEQTKAEDKLVKSMASLVNFTNEHGIVSLEDASNHVLRFFNSTAEGLVKSKEHRVQLEALQKEGATDGLAILPSDLRQTDAQHLKEKLSLLEAEYMQMREIYSDDYPKVVMLKKQISFLKNRLAENEKVAVKAALETAKSQETLQQQAFELARKDAMNNNSLGVQYAVLKKEVETNEQIYKILLQKSKEMELNIQIIGNNISVIDPPITPVDPVKPNKALSLLIGSFLGLLGGMTAAFILEQVDNSIHTTEDIERNLNLPSLGVVPDIKKFRKLHGLNGSSSGHEFLAHNSPKAPVSEAIKNIKTSIFLSVPATSIGTLVVSSAVPQEGKTFISVSISSVLCSNSKKVLIVDADLRRPRIGKVFGQPDNIPGLTTYLTQENAKLQSILHKSKIPGLYYVAAGPLPPNPVALLESERMLEFVNKCRRVFDFVIFDSPPVAGFSDARILSNKVDGVIMVVREGAVPLEVVRQSKSMITSANGRILGVVLNMANGSSSYYGNGYRGYYRYYGHYYGSRSGSVSLTAGEQTPHRKG</sequence>
<evidence type="ECO:0000256" key="3">
    <source>
        <dbReference type="ARBA" id="ARBA00022692"/>
    </source>
</evidence>
<dbReference type="InterPro" id="IPR003856">
    <property type="entry name" value="LPS_length_determ_N"/>
</dbReference>
<evidence type="ECO:0000256" key="7">
    <source>
        <dbReference type="ARBA" id="ARBA00023136"/>
    </source>
</evidence>
<dbReference type="InterPro" id="IPR050445">
    <property type="entry name" value="Bact_polysacc_biosynth/exp"/>
</dbReference>
<dbReference type="AlphaFoldDB" id="A0A9D6V3X3"/>
<keyword evidence="8" id="KW-0175">Coiled coil</keyword>
<dbReference type="EC" id="2.7.10.2" evidence="13"/>
<feature type="domain" description="Polysaccharide chain length determinant N-terminal" evidence="11">
    <location>
        <begin position="52"/>
        <end position="139"/>
    </location>
</feature>
<evidence type="ECO:0000256" key="6">
    <source>
        <dbReference type="ARBA" id="ARBA00022989"/>
    </source>
</evidence>
<keyword evidence="6 10" id="KW-1133">Transmembrane helix</keyword>
<protein>
    <submittedName>
        <fullName evidence="13">Polysaccharide biosynthesis tyrosine autokinase</fullName>
        <ecNumber evidence="13">2.7.10.2</ecNumber>
    </submittedName>
</protein>
<dbReference type="Pfam" id="PF10609">
    <property type="entry name" value="ParA"/>
    <property type="match status" value="1"/>
</dbReference>
<dbReference type="Pfam" id="PF13807">
    <property type="entry name" value="GNVR"/>
    <property type="match status" value="1"/>
</dbReference>
<keyword evidence="5" id="KW-0067">ATP-binding</keyword>
<evidence type="ECO:0000256" key="10">
    <source>
        <dbReference type="SAM" id="Phobius"/>
    </source>
</evidence>
<dbReference type="PANTHER" id="PTHR32309:SF13">
    <property type="entry name" value="FERRIC ENTEROBACTIN TRANSPORT PROTEIN FEPE"/>
    <property type="match status" value="1"/>
</dbReference>
<accession>A0A9D6V3X3</accession>
<dbReference type="GO" id="GO:0005524">
    <property type="term" value="F:ATP binding"/>
    <property type="evidence" value="ECO:0007669"/>
    <property type="project" value="UniProtKB-KW"/>
</dbReference>
<feature type="domain" description="Tyrosine-protein kinase G-rich" evidence="12">
    <location>
        <begin position="417"/>
        <end position="487"/>
    </location>
</feature>
<evidence type="ECO:0000259" key="12">
    <source>
        <dbReference type="Pfam" id="PF13807"/>
    </source>
</evidence>
<dbReference type="InterPro" id="IPR032807">
    <property type="entry name" value="GNVR"/>
</dbReference>
<keyword evidence="2" id="KW-1003">Cell membrane</keyword>
<evidence type="ECO:0000256" key="5">
    <source>
        <dbReference type="ARBA" id="ARBA00022840"/>
    </source>
</evidence>
<feature type="transmembrane region" description="Helical" evidence="10">
    <location>
        <begin position="65"/>
        <end position="83"/>
    </location>
</feature>
<feature type="region of interest" description="Disordered" evidence="9">
    <location>
        <begin position="1"/>
        <end position="44"/>
    </location>
</feature>
<dbReference type="SUPFAM" id="SSF52540">
    <property type="entry name" value="P-loop containing nucleoside triphosphate hydrolases"/>
    <property type="match status" value="1"/>
</dbReference>
<evidence type="ECO:0000256" key="4">
    <source>
        <dbReference type="ARBA" id="ARBA00022741"/>
    </source>
</evidence>
<dbReference type="Gene3D" id="3.40.50.300">
    <property type="entry name" value="P-loop containing nucleotide triphosphate hydrolases"/>
    <property type="match status" value="1"/>
</dbReference>
<evidence type="ECO:0000313" key="13">
    <source>
        <dbReference type="EMBL" id="MBI5251631.1"/>
    </source>
</evidence>
<keyword evidence="4" id="KW-0547">Nucleotide-binding</keyword>
<name>A0A9D6V3X3_9BACT</name>
<dbReference type="NCBIfam" id="TIGR01007">
    <property type="entry name" value="eps_fam"/>
    <property type="match status" value="1"/>
</dbReference>
<evidence type="ECO:0000256" key="8">
    <source>
        <dbReference type="SAM" id="Coils"/>
    </source>
</evidence>
<gene>
    <name evidence="13" type="ORF">HY912_19235</name>
</gene>
<dbReference type="InterPro" id="IPR027417">
    <property type="entry name" value="P-loop_NTPase"/>
</dbReference>
<dbReference type="Proteomes" id="UP000807825">
    <property type="component" value="Unassembled WGS sequence"/>
</dbReference>
<organism evidence="13 14">
    <name type="scientific">Desulfomonile tiedjei</name>
    <dbReference type="NCBI Taxonomy" id="2358"/>
    <lineage>
        <taxon>Bacteria</taxon>
        <taxon>Pseudomonadati</taxon>
        <taxon>Thermodesulfobacteriota</taxon>
        <taxon>Desulfomonilia</taxon>
        <taxon>Desulfomonilales</taxon>
        <taxon>Desulfomonilaceae</taxon>
        <taxon>Desulfomonile</taxon>
    </lineage>
</organism>
<comment type="subcellular location">
    <subcellularLocation>
        <location evidence="1">Cell membrane</location>
        <topology evidence="1">Multi-pass membrane protein</topology>
    </subcellularLocation>
</comment>
<dbReference type="Pfam" id="PF02706">
    <property type="entry name" value="Wzz"/>
    <property type="match status" value="1"/>
</dbReference>
<keyword evidence="3 10" id="KW-0812">Transmembrane</keyword>